<dbReference type="SUPFAM" id="SSF53383">
    <property type="entry name" value="PLP-dependent transferases"/>
    <property type="match status" value="1"/>
</dbReference>
<dbReference type="GO" id="GO:0033855">
    <property type="term" value="F:nicotianamine aminotransferase activity"/>
    <property type="evidence" value="ECO:0007669"/>
    <property type="project" value="UniProtKB-EC"/>
</dbReference>
<dbReference type="Pfam" id="PF00155">
    <property type="entry name" value="Aminotran_1_2"/>
    <property type="match status" value="1"/>
</dbReference>
<evidence type="ECO:0000313" key="11">
    <source>
        <dbReference type="EnsemblPlants" id="OGLUM11G20520.1"/>
    </source>
</evidence>
<dbReference type="Gene3D" id="3.90.1150.10">
    <property type="entry name" value="Aspartate Aminotransferase, domain 1"/>
    <property type="match status" value="1"/>
</dbReference>
<keyword evidence="5 8" id="KW-0663">Pyridoxal phosphate</keyword>
<dbReference type="InterPro" id="IPR004839">
    <property type="entry name" value="Aminotransferase_I/II_large"/>
</dbReference>
<comment type="cofactor">
    <cofactor evidence="1 8 9">
        <name>pyridoxal 5'-phosphate</name>
        <dbReference type="ChEBI" id="CHEBI:597326"/>
    </cofactor>
</comment>
<dbReference type="GO" id="GO:0004838">
    <property type="term" value="F:L-tyrosine-2-oxoglutarate transaminase activity"/>
    <property type="evidence" value="ECO:0007669"/>
    <property type="project" value="TreeGrafter"/>
</dbReference>
<reference evidence="11" key="1">
    <citation type="submission" date="2015-04" db="UniProtKB">
        <authorList>
            <consortium name="EnsemblPlants"/>
        </authorList>
    </citation>
    <scope>IDENTIFICATION</scope>
</reference>
<dbReference type="Proteomes" id="UP000026961">
    <property type="component" value="Chromosome 11"/>
</dbReference>
<comment type="catalytic activity">
    <reaction evidence="6">
        <text>nicotianamine + 2-oxoglutarate = 3''-deamino-3''-oxonicotianamine + L-glutamate</text>
        <dbReference type="Rhea" id="RHEA:22104"/>
        <dbReference type="ChEBI" id="CHEBI:16810"/>
        <dbReference type="ChEBI" id="CHEBI:29985"/>
        <dbReference type="ChEBI" id="CHEBI:58249"/>
        <dbReference type="ChEBI" id="CHEBI:58685"/>
        <dbReference type="EC" id="2.6.1.80"/>
    </reaction>
</comment>
<evidence type="ECO:0000313" key="12">
    <source>
        <dbReference type="Proteomes" id="UP000026961"/>
    </source>
</evidence>
<evidence type="ECO:0000256" key="4">
    <source>
        <dbReference type="ARBA" id="ARBA00022679"/>
    </source>
</evidence>
<name>A0A0E0BLM5_9ORYZ</name>
<dbReference type="NCBIfam" id="TIGR01265">
    <property type="entry name" value="tyr_nico_aTase"/>
    <property type="match status" value="1"/>
</dbReference>
<dbReference type="Gene3D" id="3.40.640.10">
    <property type="entry name" value="Type I PLP-dependent aspartate aminotransferase-like (Major domain)"/>
    <property type="match status" value="1"/>
</dbReference>
<dbReference type="PANTHER" id="PTHR45744:SF2">
    <property type="entry name" value="TYROSINE AMINOTRANSFERASE"/>
    <property type="match status" value="1"/>
</dbReference>
<keyword evidence="3" id="KW-0032">Aminotransferase</keyword>
<dbReference type="FunFam" id="3.40.640.10:FF:000048">
    <property type="entry name" value="tyrosine aminotransferase"/>
    <property type="match status" value="1"/>
</dbReference>
<accession>A0A0E0BLM5</accession>
<dbReference type="HOGENOM" id="CLU_017584_4_2_1"/>
<evidence type="ECO:0000256" key="1">
    <source>
        <dbReference type="ARBA" id="ARBA00001933"/>
    </source>
</evidence>
<dbReference type="InterPro" id="IPR005958">
    <property type="entry name" value="TyrNic_aminoTrfase"/>
</dbReference>
<keyword evidence="12" id="KW-1185">Reference proteome</keyword>
<keyword evidence="4" id="KW-0808">Transferase</keyword>
<evidence type="ECO:0000256" key="5">
    <source>
        <dbReference type="ARBA" id="ARBA00022898"/>
    </source>
</evidence>
<protein>
    <recommendedName>
        <fullName evidence="7">nicotianamine aminotransferase</fullName>
        <ecNumber evidence="7">2.6.1.80</ecNumber>
    </recommendedName>
</protein>
<evidence type="ECO:0000256" key="9">
    <source>
        <dbReference type="PIRSR" id="PIRSR000517-1"/>
    </source>
</evidence>
<dbReference type="PIRSF" id="PIRSF000517">
    <property type="entry name" value="Tyr_transaminase"/>
    <property type="match status" value="1"/>
</dbReference>
<feature type="domain" description="Aminotransferase class I/classII large" evidence="10">
    <location>
        <begin position="68"/>
        <end position="411"/>
    </location>
</feature>
<dbReference type="CDD" id="cd00609">
    <property type="entry name" value="AAT_like"/>
    <property type="match status" value="1"/>
</dbReference>
<evidence type="ECO:0000256" key="2">
    <source>
        <dbReference type="ARBA" id="ARBA00007441"/>
    </source>
</evidence>
<dbReference type="EnsemblPlants" id="OGLUM11G20520.1">
    <property type="protein sequence ID" value="OGLUM11G20520.1"/>
    <property type="gene ID" value="OGLUM11G20520"/>
</dbReference>
<dbReference type="FunFam" id="3.90.1150.10:FF:000040">
    <property type="entry name" value="Tyrosine aminotransferase"/>
    <property type="match status" value="1"/>
</dbReference>
<feature type="modified residue" description="N6-(pyridoxal phosphate)lysine" evidence="9">
    <location>
        <position position="257"/>
    </location>
</feature>
<dbReference type="InterPro" id="IPR015421">
    <property type="entry name" value="PyrdxlP-dep_Trfase_major"/>
</dbReference>
<dbReference type="GO" id="GO:0006572">
    <property type="term" value="P:L-tyrosine catabolic process"/>
    <property type="evidence" value="ECO:0007669"/>
    <property type="project" value="TreeGrafter"/>
</dbReference>
<dbReference type="AlphaFoldDB" id="A0A0E0BLM5"/>
<dbReference type="InterPro" id="IPR015424">
    <property type="entry name" value="PyrdxlP-dep_Trfase"/>
</dbReference>
<dbReference type="InterPro" id="IPR015422">
    <property type="entry name" value="PyrdxlP-dep_Trfase_small"/>
</dbReference>
<evidence type="ECO:0000259" key="10">
    <source>
        <dbReference type="Pfam" id="PF00155"/>
    </source>
</evidence>
<dbReference type="Gramene" id="OGLUM11G20520.1">
    <property type="protein sequence ID" value="OGLUM11G20520.1"/>
    <property type="gene ID" value="OGLUM11G20520"/>
</dbReference>
<comment type="similarity">
    <text evidence="2 8">Belongs to the class-I pyridoxal-phosphate-dependent aminotransferase family.</text>
</comment>
<sequence length="429" mass="45321">MAGVVAAAPVQEQEKCNGGGGGGGVVGELLGAAAAAAGAGEERRRSLISLGVGDASSHACFRRGGEFTADAVADAARSGVFDCYAPSCGFPAARRAVADHLSAGARHRTRDADVFMTAGGTGAITAIATVLGGAPGANVLLPRPGFAPYEAACELAGAEPRFYDLLPRRGWEADLAGVRAMADGATAAIVVINPNNPCGAVYSAQHLFQIAETARELGIPIIADEVYAHMVFGGSKFVPMATFAHITPVITIGALSKRFMLPGWRLGWLAFCDPNGALKHVRNATEMLLNVTSGPASIVQAAVPKILSNEHNEFHRNVVNLLESAADALYRRVNQIEALQCYSKPHGSMFMMVEVNTSLLFGVEDDMDFARELIKEESVLVLPGSVIGLKNWIRIFFGAPTSVILEACDRIEAFCQKRAVQVKLLKKKF</sequence>
<evidence type="ECO:0000256" key="7">
    <source>
        <dbReference type="ARBA" id="ARBA00067055"/>
    </source>
</evidence>
<reference evidence="11" key="2">
    <citation type="submission" date="2018-05" db="EMBL/GenBank/DDBJ databases">
        <title>OgluRS3 (Oryza glumaepatula Reference Sequence Version 3).</title>
        <authorList>
            <person name="Zhang J."/>
            <person name="Kudrna D."/>
            <person name="Lee S."/>
            <person name="Talag J."/>
            <person name="Welchert J."/>
            <person name="Wing R.A."/>
        </authorList>
    </citation>
    <scope>NUCLEOTIDE SEQUENCE [LARGE SCALE GENOMIC DNA]</scope>
</reference>
<dbReference type="EC" id="2.6.1.80" evidence="7"/>
<evidence type="ECO:0000256" key="3">
    <source>
        <dbReference type="ARBA" id="ARBA00022576"/>
    </source>
</evidence>
<evidence type="ECO:0000256" key="6">
    <source>
        <dbReference type="ARBA" id="ARBA00052517"/>
    </source>
</evidence>
<evidence type="ECO:0000256" key="8">
    <source>
        <dbReference type="PIRNR" id="PIRNR000517"/>
    </source>
</evidence>
<proteinExistence type="inferred from homology"/>
<organism evidence="11">
    <name type="scientific">Oryza glumipatula</name>
    <dbReference type="NCBI Taxonomy" id="40148"/>
    <lineage>
        <taxon>Eukaryota</taxon>
        <taxon>Viridiplantae</taxon>
        <taxon>Streptophyta</taxon>
        <taxon>Embryophyta</taxon>
        <taxon>Tracheophyta</taxon>
        <taxon>Spermatophyta</taxon>
        <taxon>Magnoliopsida</taxon>
        <taxon>Liliopsida</taxon>
        <taxon>Poales</taxon>
        <taxon>Poaceae</taxon>
        <taxon>BOP clade</taxon>
        <taxon>Oryzoideae</taxon>
        <taxon>Oryzeae</taxon>
        <taxon>Oryzinae</taxon>
        <taxon>Oryza</taxon>
    </lineage>
</organism>
<dbReference type="GO" id="GO:0030170">
    <property type="term" value="F:pyridoxal phosphate binding"/>
    <property type="evidence" value="ECO:0007669"/>
    <property type="project" value="InterPro"/>
</dbReference>
<dbReference type="PANTHER" id="PTHR45744">
    <property type="entry name" value="TYROSINE AMINOTRANSFERASE"/>
    <property type="match status" value="1"/>
</dbReference>